<dbReference type="EMBL" id="JAQQWP010000006">
    <property type="protein sequence ID" value="KAK8113754.1"/>
    <property type="molecule type" value="Genomic_DNA"/>
</dbReference>
<accession>A0AAW0QUV8</accession>
<reference evidence="3 4" key="1">
    <citation type="submission" date="2023-01" db="EMBL/GenBank/DDBJ databases">
        <title>Analysis of 21 Apiospora genomes using comparative genomics revels a genus with tremendous synthesis potential of carbohydrate active enzymes and secondary metabolites.</title>
        <authorList>
            <person name="Sorensen T."/>
        </authorList>
    </citation>
    <scope>NUCLEOTIDE SEQUENCE [LARGE SCALE GENOMIC DNA]</scope>
    <source>
        <strain evidence="3 4">CBS 117206</strain>
    </source>
</reference>
<gene>
    <name evidence="3" type="ORF">PG999_005823</name>
</gene>
<evidence type="ECO:0000313" key="4">
    <source>
        <dbReference type="Proteomes" id="UP001392437"/>
    </source>
</evidence>
<protein>
    <recommendedName>
        <fullName evidence="2">AB hydrolase-1 domain-containing protein</fullName>
    </recommendedName>
</protein>
<sequence length="400" mass="43628">MAESTGGAVATSVRDQAVAYLANERFHQRFTLPATTDHEALVVSYSDSGRDAGDDPKAVPTMLYIPGMFSSRLFGVYPLHAMGQKLGVRVLAIDRPGMGYSTNVPLAQRLAVWLETVPALLKHLGIDHVALVSHSSGTIYSLNLLYHFRDILSPTKPFVALFAPFVHPTHSRVVSLQVAQYVPAPAFSAWHHIPRLFVTKAQPAFASSGAILTKTASAIFGKMDSSSAGRHGFSRRLEKKYGFAGNLQTELNEQIPKIMFEGQTVGADSEALQCLKKGASGTWGKCDDYPAFVRGLAELERSRGLGEERPRLKIRAYFAETDAMIGHKGQLYMEECWRGEDSEFEDCLDFGAASIKGTDHDTVSRNLKTLEAIFHEAGGKKTRHSNTTPADGKVQVGTNG</sequence>
<dbReference type="Gene3D" id="3.40.50.1820">
    <property type="entry name" value="alpha/beta hydrolase"/>
    <property type="match status" value="1"/>
</dbReference>
<dbReference type="AlphaFoldDB" id="A0AAW0QUV8"/>
<name>A0AAW0QUV8_9PEZI</name>
<evidence type="ECO:0000313" key="3">
    <source>
        <dbReference type="EMBL" id="KAK8113754.1"/>
    </source>
</evidence>
<comment type="caution">
    <text evidence="3">The sequence shown here is derived from an EMBL/GenBank/DDBJ whole genome shotgun (WGS) entry which is preliminary data.</text>
</comment>
<dbReference type="InterPro" id="IPR029058">
    <property type="entry name" value="AB_hydrolase_fold"/>
</dbReference>
<feature type="region of interest" description="Disordered" evidence="1">
    <location>
        <begin position="378"/>
        <end position="400"/>
    </location>
</feature>
<proteinExistence type="predicted"/>
<dbReference type="SUPFAM" id="SSF53474">
    <property type="entry name" value="alpha/beta-Hydrolases"/>
    <property type="match status" value="1"/>
</dbReference>
<dbReference type="Pfam" id="PF12697">
    <property type="entry name" value="Abhydrolase_6"/>
    <property type="match status" value="1"/>
</dbReference>
<dbReference type="InterPro" id="IPR050471">
    <property type="entry name" value="AB_hydrolase"/>
</dbReference>
<evidence type="ECO:0000256" key="1">
    <source>
        <dbReference type="SAM" id="MobiDB-lite"/>
    </source>
</evidence>
<dbReference type="InterPro" id="IPR000073">
    <property type="entry name" value="AB_hydrolase_1"/>
</dbReference>
<feature type="domain" description="AB hydrolase-1" evidence="2">
    <location>
        <begin position="65"/>
        <end position="194"/>
    </location>
</feature>
<organism evidence="3 4">
    <name type="scientific">Apiospora kogelbergensis</name>
    <dbReference type="NCBI Taxonomy" id="1337665"/>
    <lineage>
        <taxon>Eukaryota</taxon>
        <taxon>Fungi</taxon>
        <taxon>Dikarya</taxon>
        <taxon>Ascomycota</taxon>
        <taxon>Pezizomycotina</taxon>
        <taxon>Sordariomycetes</taxon>
        <taxon>Xylariomycetidae</taxon>
        <taxon>Amphisphaeriales</taxon>
        <taxon>Apiosporaceae</taxon>
        <taxon>Apiospora</taxon>
    </lineage>
</organism>
<dbReference type="Proteomes" id="UP001392437">
    <property type="component" value="Unassembled WGS sequence"/>
</dbReference>
<dbReference type="PANTHER" id="PTHR43433:SF10">
    <property type="entry name" value="AB HYDROLASE-1 DOMAIN-CONTAINING PROTEIN"/>
    <property type="match status" value="1"/>
</dbReference>
<evidence type="ECO:0000259" key="2">
    <source>
        <dbReference type="Pfam" id="PF12697"/>
    </source>
</evidence>
<dbReference type="PANTHER" id="PTHR43433">
    <property type="entry name" value="HYDROLASE, ALPHA/BETA FOLD FAMILY PROTEIN"/>
    <property type="match status" value="1"/>
</dbReference>
<keyword evidence="4" id="KW-1185">Reference proteome</keyword>